<reference evidence="1" key="1">
    <citation type="submission" date="2006-01" db="EMBL/GenBank/DDBJ databases">
        <authorList>
            <person name="Lindblad-Toh K."/>
            <person name="Mauceli E."/>
            <person name="Grabherr M."/>
            <person name="Chang J.L."/>
            <person name="Lander E.S."/>
        </authorList>
    </citation>
    <scope>NUCLEOTIDE SEQUENCE [LARGE SCALE GENOMIC DNA]</scope>
</reference>
<proteinExistence type="predicted"/>
<organism evidence="1">
    <name type="scientific">Gasterosteus aculeatus</name>
    <name type="common">Three-spined stickleback</name>
    <dbReference type="NCBI Taxonomy" id="69293"/>
    <lineage>
        <taxon>Eukaryota</taxon>
        <taxon>Metazoa</taxon>
        <taxon>Chordata</taxon>
        <taxon>Craniata</taxon>
        <taxon>Vertebrata</taxon>
        <taxon>Euteleostomi</taxon>
        <taxon>Actinopterygii</taxon>
        <taxon>Neopterygii</taxon>
        <taxon>Teleostei</taxon>
        <taxon>Neoteleostei</taxon>
        <taxon>Acanthomorphata</taxon>
        <taxon>Eupercaria</taxon>
        <taxon>Perciformes</taxon>
        <taxon>Cottioidei</taxon>
        <taxon>Gasterosteales</taxon>
        <taxon>Gasterosteidae</taxon>
        <taxon>Gasterosteus</taxon>
    </lineage>
</organism>
<dbReference type="Bgee" id="ENSGACG00000015710">
    <property type="expression patterns" value="Expressed in heart and 12 other cell types or tissues"/>
</dbReference>
<evidence type="ECO:0000313" key="1">
    <source>
        <dbReference type="Ensembl" id="ENSGACP00000020730.1"/>
    </source>
</evidence>
<protein>
    <submittedName>
        <fullName evidence="1">Uncharacterized protein</fullName>
    </submittedName>
</protein>
<reference evidence="1" key="2">
    <citation type="submission" date="2024-04" db="UniProtKB">
        <authorList>
            <consortium name="Ensembl"/>
        </authorList>
    </citation>
    <scope>IDENTIFICATION</scope>
</reference>
<dbReference type="Ensembl" id="ENSGACT00000020769.1">
    <property type="protein sequence ID" value="ENSGACP00000020730.1"/>
    <property type="gene ID" value="ENSGACG00000015710.1"/>
</dbReference>
<accession>G3PSZ4</accession>
<dbReference type="AlphaFoldDB" id="G3PSZ4"/>
<sequence>SASTPSCISACATCCERGSTAASRRSRCVPCTRTSTPSTAGISSSADAERRRDGVMLTNNNNNNNRQYGQLVLYTLKQTKAVTR</sequence>
<dbReference type="InParanoid" id="G3PSZ4"/>
<name>G3PSZ4_GASAC</name>